<gene>
    <name evidence="2" type="ORF">M6B22_14505</name>
</gene>
<dbReference type="Proteomes" id="UP001164693">
    <property type="component" value="Chromosome"/>
</dbReference>
<dbReference type="InterPro" id="IPR001387">
    <property type="entry name" value="Cro/C1-type_HTH"/>
</dbReference>
<accession>A0ABY7JTS6</accession>
<dbReference type="EMBL" id="CP097463">
    <property type="protein sequence ID" value="WAX55744.1"/>
    <property type="molecule type" value="Genomic_DNA"/>
</dbReference>
<dbReference type="RefSeq" id="WP_269442267.1">
    <property type="nucleotide sequence ID" value="NZ_CP097463.1"/>
</dbReference>
<sequence length="294" mass="33349">MTSTLSTVGTTAVRRSPDEIRREELSAFLRSRRERIAPEQVGVPHSGRRRTPGLRREEVAQLAGVGVTWYTWLEQGRDIRVSEQVLEAIARTLLLDRDERAHLFTLAGASDQSLAHECAAVSPQLHALLAQLSPFPACVVNGKYDILAYNRTYGRLAGNLDEVPIEQRNCMWLLFTDPVWRKAFVDWDDATSRMTANLRVLYADHITEPSWKALVGRLRAASPEFAELWARHDVRGIENKRKRYRTELVGMLHLDATNAWLAPKSGTRLLAYTPGDAETQRRLETMARLIEEGH</sequence>
<dbReference type="Gene3D" id="1.10.260.40">
    <property type="entry name" value="lambda repressor-like DNA-binding domains"/>
    <property type="match status" value="1"/>
</dbReference>
<dbReference type="PANTHER" id="PTHR35010:SF2">
    <property type="entry name" value="BLL4672 PROTEIN"/>
    <property type="match status" value="1"/>
</dbReference>
<dbReference type="InterPro" id="IPR041413">
    <property type="entry name" value="MLTR_LBD"/>
</dbReference>
<dbReference type="InterPro" id="IPR010982">
    <property type="entry name" value="Lambda_DNA-bd_dom_sf"/>
</dbReference>
<dbReference type="Pfam" id="PF17765">
    <property type="entry name" value="MLTR_LBD"/>
    <property type="match status" value="1"/>
</dbReference>
<evidence type="ECO:0000313" key="3">
    <source>
        <dbReference type="Proteomes" id="UP001164693"/>
    </source>
</evidence>
<keyword evidence="3" id="KW-1185">Reference proteome</keyword>
<dbReference type="SMART" id="SM00530">
    <property type="entry name" value="HTH_XRE"/>
    <property type="match status" value="1"/>
</dbReference>
<dbReference type="Pfam" id="PF13560">
    <property type="entry name" value="HTH_31"/>
    <property type="match status" value="1"/>
</dbReference>
<protein>
    <submittedName>
        <fullName evidence="2">Helix-turn-helix transcriptional regulator</fullName>
    </submittedName>
</protein>
<dbReference type="CDD" id="cd00093">
    <property type="entry name" value="HTH_XRE"/>
    <property type="match status" value="1"/>
</dbReference>
<organism evidence="2 3">
    <name type="scientific">Jatrophihabitans cynanchi</name>
    <dbReference type="NCBI Taxonomy" id="2944128"/>
    <lineage>
        <taxon>Bacteria</taxon>
        <taxon>Bacillati</taxon>
        <taxon>Actinomycetota</taxon>
        <taxon>Actinomycetes</taxon>
        <taxon>Jatrophihabitantales</taxon>
        <taxon>Jatrophihabitantaceae</taxon>
        <taxon>Jatrophihabitans</taxon>
    </lineage>
</organism>
<dbReference type="SUPFAM" id="SSF47413">
    <property type="entry name" value="lambda repressor-like DNA-binding domains"/>
    <property type="match status" value="1"/>
</dbReference>
<feature type="domain" description="HTH cro/C1-type" evidence="1">
    <location>
        <begin position="28"/>
        <end position="100"/>
    </location>
</feature>
<name>A0ABY7JTS6_9ACTN</name>
<proteinExistence type="predicted"/>
<dbReference type="PANTHER" id="PTHR35010">
    <property type="entry name" value="BLL4672 PROTEIN-RELATED"/>
    <property type="match status" value="1"/>
</dbReference>
<reference evidence="2" key="1">
    <citation type="submission" date="2022-05" db="EMBL/GenBank/DDBJ databases">
        <title>Jatrophihabitans sp. SB3-54 whole genome sequence.</title>
        <authorList>
            <person name="Suh M.K."/>
            <person name="Eom M.K."/>
            <person name="Kim J.S."/>
            <person name="Kim H.S."/>
            <person name="Do H.E."/>
            <person name="Shin Y.K."/>
            <person name="Lee J.-S."/>
        </authorList>
    </citation>
    <scope>NUCLEOTIDE SEQUENCE</scope>
    <source>
        <strain evidence="2">SB3-54</strain>
    </source>
</reference>
<evidence type="ECO:0000313" key="2">
    <source>
        <dbReference type="EMBL" id="WAX55744.1"/>
    </source>
</evidence>
<dbReference type="Gene3D" id="3.30.450.180">
    <property type="match status" value="1"/>
</dbReference>
<evidence type="ECO:0000259" key="1">
    <source>
        <dbReference type="SMART" id="SM00530"/>
    </source>
</evidence>